<gene>
    <name evidence="6" type="ORF">BKD30_13000</name>
</gene>
<dbReference type="InterPro" id="IPR018764">
    <property type="entry name" value="RskA_C"/>
</dbReference>
<dbReference type="Pfam" id="PF10099">
    <property type="entry name" value="RskA_C"/>
    <property type="match status" value="1"/>
</dbReference>
<dbReference type="AlphaFoldDB" id="A0A1R1L6W0"/>
<dbReference type="STRING" id="554083.BKD30_13000"/>
<dbReference type="EMBL" id="MRDE01000076">
    <property type="protein sequence ID" value="OMH23267.1"/>
    <property type="molecule type" value="Genomic_DNA"/>
</dbReference>
<organism evidence="6 7">
    <name type="scientific">Tersicoccus phoenicis</name>
    <dbReference type="NCBI Taxonomy" id="554083"/>
    <lineage>
        <taxon>Bacteria</taxon>
        <taxon>Bacillati</taxon>
        <taxon>Actinomycetota</taxon>
        <taxon>Actinomycetes</taxon>
        <taxon>Micrococcales</taxon>
        <taxon>Micrococcaceae</taxon>
        <taxon>Tersicoccus</taxon>
    </lineage>
</organism>
<feature type="region of interest" description="Disordered" evidence="3">
    <location>
        <begin position="66"/>
        <end position="116"/>
    </location>
</feature>
<protein>
    <recommendedName>
        <fullName evidence="5">Anti-sigma K factor RskA C-terminal domain-containing protein</fullName>
    </recommendedName>
</protein>
<evidence type="ECO:0000256" key="1">
    <source>
        <dbReference type="ARBA" id="ARBA00023015"/>
    </source>
</evidence>
<dbReference type="Gene3D" id="1.10.10.1320">
    <property type="entry name" value="Anti-sigma factor, zinc-finger domain"/>
    <property type="match status" value="1"/>
</dbReference>
<keyword evidence="4" id="KW-0472">Membrane</keyword>
<dbReference type="RefSeq" id="WP_076705248.1">
    <property type="nucleotide sequence ID" value="NZ_MRDE01000076.1"/>
</dbReference>
<feature type="compositionally biased region" description="Basic and acidic residues" evidence="3">
    <location>
        <begin position="91"/>
        <end position="109"/>
    </location>
</feature>
<evidence type="ECO:0000313" key="7">
    <source>
        <dbReference type="Proteomes" id="UP000187085"/>
    </source>
</evidence>
<dbReference type="GO" id="GO:0005886">
    <property type="term" value="C:plasma membrane"/>
    <property type="evidence" value="ECO:0007669"/>
    <property type="project" value="InterPro"/>
</dbReference>
<evidence type="ECO:0000313" key="6">
    <source>
        <dbReference type="EMBL" id="OMH23267.1"/>
    </source>
</evidence>
<comment type="caution">
    <text evidence="6">The sequence shown here is derived from an EMBL/GenBank/DDBJ whole genome shotgun (WGS) entry which is preliminary data.</text>
</comment>
<keyword evidence="7" id="KW-1185">Reference proteome</keyword>
<feature type="transmembrane region" description="Helical" evidence="4">
    <location>
        <begin position="121"/>
        <end position="142"/>
    </location>
</feature>
<evidence type="ECO:0000256" key="3">
    <source>
        <dbReference type="SAM" id="MobiDB-lite"/>
    </source>
</evidence>
<keyword evidence="4" id="KW-0812">Transmembrane</keyword>
<dbReference type="Proteomes" id="UP000187085">
    <property type="component" value="Unassembled WGS sequence"/>
</dbReference>
<evidence type="ECO:0000256" key="4">
    <source>
        <dbReference type="SAM" id="Phobius"/>
    </source>
</evidence>
<feature type="domain" description="Anti-sigma K factor RskA C-terminal" evidence="5">
    <location>
        <begin position="127"/>
        <end position="247"/>
    </location>
</feature>
<name>A0A1R1L6W0_9MICC</name>
<dbReference type="OrthoDB" id="4328740at2"/>
<accession>A0A1R1L6W0</accession>
<keyword evidence="2" id="KW-0804">Transcription</keyword>
<reference evidence="6 7" key="1">
    <citation type="submission" date="2016-12" db="EMBL/GenBank/DDBJ databases">
        <title>Draft genome of Tersicoccus phoenicis 1P05MA.</title>
        <authorList>
            <person name="Nakajima Y."/>
            <person name="Yoshizawa S."/>
            <person name="Nakamura K."/>
            <person name="Ogura Y."/>
            <person name="Hayashi T."/>
            <person name="Kogure K."/>
        </authorList>
    </citation>
    <scope>NUCLEOTIDE SEQUENCE [LARGE SCALE GENOMIC DNA]</scope>
    <source>
        <strain evidence="6 7">1p05MA</strain>
    </source>
</reference>
<dbReference type="InterPro" id="IPR041916">
    <property type="entry name" value="Anti_sigma_zinc_sf"/>
</dbReference>
<keyword evidence="1" id="KW-0805">Transcription regulation</keyword>
<keyword evidence="4" id="KW-1133">Transmembrane helix</keyword>
<sequence>MKHLDGEYIALLALGEQPDDDARAHLNGCAGCRAEFEELRALVGAVRWTGPEPDAPGEGVWDRIRSRMDETPPSPAHTSPSRSGAVAAGRPEQRSDRGPGGRGDADRGPGRRRRRPGARTWSFLAGAVVAALVILAVVWGVGARNGETVVATARLAPLSTQATSGTAELQRAADGSTDLRVRISADQVRGYTEVWLIARDGKRMVSLGTLQGRSGQLPVPTNLNVRDFSTVDISDEPYDGIPTHSGDSILRGSLTF</sequence>
<evidence type="ECO:0000256" key="2">
    <source>
        <dbReference type="ARBA" id="ARBA00023163"/>
    </source>
</evidence>
<evidence type="ECO:0000259" key="5">
    <source>
        <dbReference type="Pfam" id="PF10099"/>
    </source>
</evidence>
<proteinExistence type="predicted"/>